<protein>
    <recommendedName>
        <fullName evidence="8">TCP-1/Cpn60 chaperonin family protein</fullName>
    </recommendedName>
</protein>
<dbReference type="InterPro" id="IPR002423">
    <property type="entry name" value="Cpn60/GroEL/TCP-1"/>
</dbReference>
<evidence type="ECO:0000256" key="1">
    <source>
        <dbReference type="ARBA" id="ARBA00008020"/>
    </source>
</evidence>
<dbReference type="SUPFAM" id="SSF48592">
    <property type="entry name" value="GroEL equatorial domain-like"/>
    <property type="match status" value="1"/>
</dbReference>
<evidence type="ECO:0000313" key="7">
    <source>
        <dbReference type="Proteomes" id="UP000053660"/>
    </source>
</evidence>
<keyword evidence="2 5" id="KW-0547">Nucleotide-binding</keyword>
<name>A0A0B1T466_OESDE</name>
<dbReference type="Proteomes" id="UP000053660">
    <property type="component" value="Unassembled WGS sequence"/>
</dbReference>
<keyword evidence="7" id="KW-1185">Reference proteome</keyword>
<dbReference type="Gene3D" id="3.30.260.10">
    <property type="entry name" value="TCP-1-like chaperonin intermediate domain"/>
    <property type="match status" value="1"/>
</dbReference>
<evidence type="ECO:0000313" key="6">
    <source>
        <dbReference type="EMBL" id="KHJ92378.1"/>
    </source>
</evidence>
<dbReference type="InterPro" id="IPR027409">
    <property type="entry name" value="GroEL-like_apical_dom_sf"/>
</dbReference>
<dbReference type="PRINTS" id="PR00304">
    <property type="entry name" value="TCOMPLEXTCP1"/>
</dbReference>
<keyword evidence="4 5" id="KW-0143">Chaperone</keyword>
<gene>
    <name evidence="6" type="ORF">OESDEN_07730</name>
</gene>
<dbReference type="PANTHER" id="PTHR11353">
    <property type="entry name" value="CHAPERONIN"/>
    <property type="match status" value="1"/>
</dbReference>
<dbReference type="Pfam" id="PF00118">
    <property type="entry name" value="Cpn60_TCP1"/>
    <property type="match status" value="1"/>
</dbReference>
<dbReference type="AlphaFoldDB" id="A0A0B1T466"/>
<evidence type="ECO:0000256" key="4">
    <source>
        <dbReference type="ARBA" id="ARBA00023186"/>
    </source>
</evidence>
<evidence type="ECO:0008006" key="8">
    <source>
        <dbReference type="Google" id="ProtNLM"/>
    </source>
</evidence>
<accession>A0A0B1T466</accession>
<sequence length="244" mass="27520">MKEEDISRILEQEEESIRKQCDDIIRVKPDLVFTEKGVSDLAQHFLLKAGITAIRRLKKTDNNRLARVCGARIVNDTTDLRESDVGTEADLFEITKIADEYYTYVTSPTTTACTICLRGPSKDVINEVERNLQDSLHVVRNIMLNPRLVPGGGALEMALAQAITEKGKSMEGVRQWPYKAIARALERHSRSFHELLFKTVVETRFASLLLYAQNTLRVLTIGPGVLMELQENWLTCGSWISGIL</sequence>
<dbReference type="EMBL" id="KN551385">
    <property type="protein sequence ID" value="KHJ92378.1"/>
    <property type="molecule type" value="Genomic_DNA"/>
</dbReference>
<organism evidence="6 7">
    <name type="scientific">Oesophagostomum dentatum</name>
    <name type="common">Nodular worm</name>
    <dbReference type="NCBI Taxonomy" id="61180"/>
    <lineage>
        <taxon>Eukaryota</taxon>
        <taxon>Metazoa</taxon>
        <taxon>Ecdysozoa</taxon>
        <taxon>Nematoda</taxon>
        <taxon>Chromadorea</taxon>
        <taxon>Rhabditida</taxon>
        <taxon>Rhabditina</taxon>
        <taxon>Rhabditomorpha</taxon>
        <taxon>Strongyloidea</taxon>
        <taxon>Strongylidae</taxon>
        <taxon>Oesophagostomum</taxon>
    </lineage>
</organism>
<dbReference type="OrthoDB" id="275057at2759"/>
<dbReference type="InterPro" id="IPR027410">
    <property type="entry name" value="TCP-1-like_intermed_sf"/>
</dbReference>
<dbReference type="InterPro" id="IPR017998">
    <property type="entry name" value="Chaperone_TCP-1"/>
</dbReference>
<evidence type="ECO:0000256" key="2">
    <source>
        <dbReference type="ARBA" id="ARBA00022741"/>
    </source>
</evidence>
<evidence type="ECO:0000256" key="3">
    <source>
        <dbReference type="ARBA" id="ARBA00022840"/>
    </source>
</evidence>
<proteinExistence type="inferred from homology"/>
<dbReference type="InterPro" id="IPR027413">
    <property type="entry name" value="GROEL-like_equatorial_sf"/>
</dbReference>
<reference evidence="6 7" key="1">
    <citation type="submission" date="2014-03" db="EMBL/GenBank/DDBJ databases">
        <title>Draft genome of the hookworm Oesophagostomum dentatum.</title>
        <authorList>
            <person name="Mitreva M."/>
        </authorList>
    </citation>
    <scope>NUCLEOTIDE SEQUENCE [LARGE SCALE GENOMIC DNA]</scope>
    <source>
        <strain evidence="6 7">OD-Hann</strain>
    </source>
</reference>
<comment type="similarity">
    <text evidence="1 5">Belongs to the TCP-1 chaperonin family.</text>
</comment>
<dbReference type="Gene3D" id="3.50.7.10">
    <property type="entry name" value="GroEL"/>
    <property type="match status" value="1"/>
</dbReference>
<dbReference type="GO" id="GO:0140662">
    <property type="term" value="F:ATP-dependent protein folding chaperone"/>
    <property type="evidence" value="ECO:0007669"/>
    <property type="project" value="InterPro"/>
</dbReference>
<dbReference type="SUPFAM" id="SSF52029">
    <property type="entry name" value="GroEL apical domain-like"/>
    <property type="match status" value="1"/>
</dbReference>
<keyword evidence="3 5" id="KW-0067">ATP-binding</keyword>
<dbReference type="GO" id="GO:0005524">
    <property type="term" value="F:ATP binding"/>
    <property type="evidence" value="ECO:0007669"/>
    <property type="project" value="UniProtKB-KW"/>
</dbReference>
<dbReference type="Gene3D" id="1.10.560.10">
    <property type="entry name" value="GroEL-like equatorial domain"/>
    <property type="match status" value="1"/>
</dbReference>
<evidence type="ECO:0000256" key="5">
    <source>
        <dbReference type="RuleBase" id="RU004187"/>
    </source>
</evidence>